<keyword evidence="3" id="KW-1185">Reference proteome</keyword>
<name>A0A7W7AJD0_9SPHN</name>
<feature type="signal peptide" evidence="1">
    <location>
        <begin position="1"/>
        <end position="17"/>
    </location>
</feature>
<dbReference type="PANTHER" id="PTHR31270">
    <property type="entry name" value="GLUTAMINYL-PEPTIDE CYCLOTRANSFERASE"/>
    <property type="match status" value="1"/>
</dbReference>
<dbReference type="Proteomes" id="UP000574769">
    <property type="component" value="Unassembled WGS sequence"/>
</dbReference>
<sequence length="257" mass="28072">MALILAPLALIAAAPQAAATAPAPTRAPLVQVEVVRRYPHDRGAFTEGLIWHDGALYESVGREGESEVRRVDLATGKVARRAQIDPAQFGEGLAAWGRTLVSLTWHDGVAYRWDARTLKPLGKGRYTTGEGWGLTSDGSALIQSDGTATLHVLDPQTLKERRRIAVTLNGRPLDQINELEWVDGAILANIWHTPYLVRIDPRSGKVTQVIDLRPVVAQVSVADPEGVANGIAYDPATRRLFVTGKLWPTLFEIRLKP</sequence>
<keyword evidence="2" id="KW-0808">Transferase</keyword>
<dbReference type="SUPFAM" id="SSF50969">
    <property type="entry name" value="YVTN repeat-like/Quinoprotein amine dehydrogenase"/>
    <property type="match status" value="1"/>
</dbReference>
<dbReference type="Gene3D" id="2.130.10.10">
    <property type="entry name" value="YVTN repeat-like/Quinoprotein amine dehydrogenase"/>
    <property type="match status" value="1"/>
</dbReference>
<dbReference type="RefSeq" id="WP_184114323.1">
    <property type="nucleotide sequence ID" value="NZ_JACHNY010000004.1"/>
</dbReference>
<dbReference type="InterPro" id="IPR007788">
    <property type="entry name" value="QCT"/>
</dbReference>
<dbReference type="PANTHER" id="PTHR31270:SF1">
    <property type="entry name" value="GLUTAMINYL-PEPTIDE CYCLOTRANSFERASE"/>
    <property type="match status" value="1"/>
</dbReference>
<reference evidence="2 3" key="1">
    <citation type="submission" date="2020-08" db="EMBL/GenBank/DDBJ databases">
        <title>Genomic Encyclopedia of Type Strains, Phase IV (KMG-IV): sequencing the most valuable type-strain genomes for metagenomic binning, comparative biology and taxonomic classification.</title>
        <authorList>
            <person name="Goeker M."/>
        </authorList>
    </citation>
    <scope>NUCLEOTIDE SEQUENCE [LARGE SCALE GENOMIC DNA]</scope>
    <source>
        <strain evidence="2 3">DSM 15867</strain>
    </source>
</reference>
<accession>A0A7W7AJD0</accession>
<dbReference type="InterPro" id="IPR015943">
    <property type="entry name" value="WD40/YVTN_repeat-like_dom_sf"/>
</dbReference>
<dbReference type="GO" id="GO:0016603">
    <property type="term" value="F:glutaminyl-peptide cyclotransferase activity"/>
    <property type="evidence" value="ECO:0007669"/>
    <property type="project" value="InterPro"/>
</dbReference>
<dbReference type="Pfam" id="PF05096">
    <property type="entry name" value="Glu_cyclase_2"/>
    <property type="match status" value="1"/>
</dbReference>
<proteinExistence type="predicted"/>
<organism evidence="2 3">
    <name type="scientific">Sphingomonas abaci</name>
    <dbReference type="NCBI Taxonomy" id="237611"/>
    <lineage>
        <taxon>Bacteria</taxon>
        <taxon>Pseudomonadati</taxon>
        <taxon>Pseudomonadota</taxon>
        <taxon>Alphaproteobacteria</taxon>
        <taxon>Sphingomonadales</taxon>
        <taxon>Sphingomonadaceae</taxon>
        <taxon>Sphingomonas</taxon>
    </lineage>
</organism>
<dbReference type="InterPro" id="IPR011044">
    <property type="entry name" value="Quino_amine_DH_bsu"/>
</dbReference>
<dbReference type="AlphaFoldDB" id="A0A7W7AJD0"/>
<dbReference type="EMBL" id="JACHNY010000004">
    <property type="protein sequence ID" value="MBB4617936.1"/>
    <property type="molecule type" value="Genomic_DNA"/>
</dbReference>
<feature type="chain" id="PRO_5031301272" evidence="1">
    <location>
        <begin position="18"/>
        <end position="257"/>
    </location>
</feature>
<keyword evidence="1" id="KW-0732">Signal</keyword>
<evidence type="ECO:0000313" key="2">
    <source>
        <dbReference type="EMBL" id="MBB4617936.1"/>
    </source>
</evidence>
<gene>
    <name evidence="2" type="ORF">GGQ96_002072</name>
</gene>
<evidence type="ECO:0000256" key="1">
    <source>
        <dbReference type="SAM" id="SignalP"/>
    </source>
</evidence>
<protein>
    <submittedName>
        <fullName evidence="2">Glutamine cyclotransferase</fullName>
    </submittedName>
</protein>
<comment type="caution">
    <text evidence="2">The sequence shown here is derived from an EMBL/GenBank/DDBJ whole genome shotgun (WGS) entry which is preliminary data.</text>
</comment>
<evidence type="ECO:0000313" key="3">
    <source>
        <dbReference type="Proteomes" id="UP000574769"/>
    </source>
</evidence>